<keyword evidence="1" id="KW-0223">Dioxygenase</keyword>
<dbReference type="Pfam" id="PF05721">
    <property type="entry name" value="PhyH"/>
    <property type="match status" value="1"/>
</dbReference>
<dbReference type="PANTHER" id="PTHR37563">
    <property type="entry name" value="PHYTANOYL-COA DIOXYGENASE FAMILY PROTEIN (AFU_ORTHOLOGUE AFUA_2G03330)"/>
    <property type="match status" value="1"/>
</dbReference>
<dbReference type="SUPFAM" id="SSF51197">
    <property type="entry name" value="Clavaminate synthase-like"/>
    <property type="match status" value="1"/>
</dbReference>
<keyword evidence="2" id="KW-1185">Reference proteome</keyword>
<dbReference type="AlphaFoldDB" id="A0A243WB06"/>
<proteinExistence type="predicted"/>
<comment type="caution">
    <text evidence="1">The sequence shown here is derived from an EMBL/GenBank/DDBJ whole genome shotgun (WGS) entry which is preliminary data.</text>
</comment>
<organism evidence="1 2">
    <name type="scientific">Hymenobacter crusticola</name>
    <dbReference type="NCBI Taxonomy" id="1770526"/>
    <lineage>
        <taxon>Bacteria</taxon>
        <taxon>Pseudomonadati</taxon>
        <taxon>Bacteroidota</taxon>
        <taxon>Cytophagia</taxon>
        <taxon>Cytophagales</taxon>
        <taxon>Hymenobacteraceae</taxon>
        <taxon>Hymenobacter</taxon>
    </lineage>
</organism>
<dbReference type="OrthoDB" id="976214at2"/>
<dbReference type="Proteomes" id="UP000194873">
    <property type="component" value="Unassembled WGS sequence"/>
</dbReference>
<dbReference type="Gene3D" id="2.60.120.620">
    <property type="entry name" value="q2cbj1_9rhob like domain"/>
    <property type="match status" value="1"/>
</dbReference>
<protein>
    <submittedName>
        <fullName evidence="1">Phytanoyl-CoA dioxygenase</fullName>
    </submittedName>
</protein>
<dbReference type="InterPro" id="IPR051961">
    <property type="entry name" value="Fungal_Metabolite_Diox"/>
</dbReference>
<dbReference type="GO" id="GO:0016706">
    <property type="term" value="F:2-oxoglutarate-dependent dioxygenase activity"/>
    <property type="evidence" value="ECO:0007669"/>
    <property type="project" value="UniProtKB-ARBA"/>
</dbReference>
<sequence>METVEANPITRPTYDVAQIMGGLYGDGIIGLKGAFSREWAQQLGEDITRLYEEALKRPGGALGRGPKRHYVEIHPEDIRGFVDLATHPWVIAVCEAVLGPEYKIVEIGFDVPNPGAVNQPWHRDFPAPDDTIVGRRLNSLAFNLTTIDVTEDMGPFEVAPGTQWDLPIGFQYGMFPPKSNSPRYEQRAQRKMPQLGDISARSALTIHRGTANYSDKPRPALVLGVDAPTANNAERHDLQITRAFYETLPENLTQHLTCRLVDELEPIVQGHTIEGLMMGEA</sequence>
<accession>A0A243WB06</accession>
<evidence type="ECO:0000313" key="1">
    <source>
        <dbReference type="EMBL" id="OUJ71746.1"/>
    </source>
</evidence>
<name>A0A243WB06_9BACT</name>
<dbReference type="EMBL" id="MTSE01000014">
    <property type="protein sequence ID" value="OUJ71746.1"/>
    <property type="molecule type" value="Genomic_DNA"/>
</dbReference>
<gene>
    <name evidence="1" type="ORF">BXP70_20520</name>
</gene>
<reference evidence="1 2" key="1">
    <citation type="submission" date="2017-01" db="EMBL/GenBank/DDBJ databases">
        <title>A new Hymenobacter.</title>
        <authorList>
            <person name="Liang Y."/>
            <person name="Feng F."/>
        </authorList>
    </citation>
    <scope>NUCLEOTIDE SEQUENCE [LARGE SCALE GENOMIC DNA]</scope>
    <source>
        <strain evidence="1">MIMBbqt21</strain>
    </source>
</reference>
<dbReference type="InterPro" id="IPR008775">
    <property type="entry name" value="Phytyl_CoA_dOase-like"/>
</dbReference>
<dbReference type="PANTHER" id="PTHR37563:SF2">
    <property type="entry name" value="PHYTANOYL-COA DIOXYGENASE FAMILY PROTEIN (AFU_ORTHOLOGUE AFUA_2G03330)"/>
    <property type="match status" value="1"/>
</dbReference>
<dbReference type="RefSeq" id="WP_086595990.1">
    <property type="nucleotide sequence ID" value="NZ_MTSE01000014.1"/>
</dbReference>
<keyword evidence="1" id="KW-0560">Oxidoreductase</keyword>
<evidence type="ECO:0000313" key="2">
    <source>
        <dbReference type="Proteomes" id="UP000194873"/>
    </source>
</evidence>